<gene>
    <name evidence="15" type="ORF">X975_02708</name>
</gene>
<feature type="region of interest" description="Disordered" evidence="13">
    <location>
        <begin position="297"/>
        <end position="339"/>
    </location>
</feature>
<name>A0A087URX5_STEMI</name>
<dbReference type="Pfam" id="PF00004">
    <property type="entry name" value="AAA"/>
    <property type="match status" value="2"/>
</dbReference>
<dbReference type="InterPro" id="IPR029067">
    <property type="entry name" value="CDC48_domain_2-like_sf"/>
</dbReference>
<feature type="domain" description="AAA+ ATPase" evidence="14">
    <location>
        <begin position="873"/>
        <end position="1009"/>
    </location>
</feature>
<dbReference type="SMART" id="SM00382">
    <property type="entry name" value="AAA"/>
    <property type="match status" value="2"/>
</dbReference>
<accession>A0A087URX5</accession>
<keyword evidence="6" id="KW-0378">Hydrolase</keyword>
<dbReference type="InterPro" id="IPR003959">
    <property type="entry name" value="ATPase_AAA_core"/>
</dbReference>
<dbReference type="InterPro" id="IPR015342">
    <property type="entry name" value="PEX1-N_C-lobe"/>
</dbReference>
<feature type="compositionally biased region" description="Basic and acidic residues" evidence="13">
    <location>
        <begin position="297"/>
        <end position="314"/>
    </location>
</feature>
<dbReference type="GO" id="GO:0016558">
    <property type="term" value="P:protein import into peroxisome matrix"/>
    <property type="evidence" value="ECO:0007669"/>
    <property type="project" value="TreeGrafter"/>
</dbReference>
<dbReference type="Gene3D" id="2.40.40.20">
    <property type="match status" value="1"/>
</dbReference>
<dbReference type="Gene3D" id="3.40.50.300">
    <property type="entry name" value="P-loop containing nucleotide triphosphate hydrolases"/>
    <property type="match status" value="2"/>
</dbReference>
<feature type="compositionally biased region" description="Basic and acidic residues" evidence="13">
    <location>
        <begin position="323"/>
        <end position="339"/>
    </location>
</feature>
<comment type="subcellular location">
    <subcellularLocation>
        <location evidence="1">Membrane</location>
    </subcellularLocation>
</comment>
<evidence type="ECO:0000313" key="16">
    <source>
        <dbReference type="Proteomes" id="UP000054359"/>
    </source>
</evidence>
<feature type="domain" description="AAA+ ATPase" evidence="14">
    <location>
        <begin position="581"/>
        <end position="732"/>
    </location>
</feature>
<evidence type="ECO:0000256" key="9">
    <source>
        <dbReference type="ARBA" id="ARBA00023136"/>
    </source>
</evidence>
<dbReference type="AlphaFoldDB" id="A0A087URX5"/>
<dbReference type="SUPFAM" id="SSF54585">
    <property type="entry name" value="Cdc48 domain 2-like"/>
    <property type="match status" value="1"/>
</dbReference>
<keyword evidence="4" id="KW-0962">Peroxisome biogenesis</keyword>
<dbReference type="GO" id="GO:0005778">
    <property type="term" value="C:peroxisomal membrane"/>
    <property type="evidence" value="ECO:0007669"/>
    <property type="project" value="TreeGrafter"/>
</dbReference>
<dbReference type="OMA" id="PVWVEKS"/>
<evidence type="ECO:0000256" key="1">
    <source>
        <dbReference type="ARBA" id="ARBA00004370"/>
    </source>
</evidence>
<evidence type="ECO:0000256" key="11">
    <source>
        <dbReference type="ARBA" id="ARBA00034532"/>
    </source>
</evidence>
<protein>
    <recommendedName>
        <fullName evidence="11">Peroxisomal ATPase PEX1</fullName>
    </recommendedName>
    <alternativeName>
        <fullName evidence="10">Peroxin-1</fullName>
    </alternativeName>
</protein>
<evidence type="ECO:0000256" key="3">
    <source>
        <dbReference type="ARBA" id="ARBA00022448"/>
    </source>
</evidence>
<evidence type="ECO:0000256" key="8">
    <source>
        <dbReference type="ARBA" id="ARBA00022927"/>
    </source>
</evidence>
<dbReference type="FunFam" id="3.40.50.300:FF:000149">
    <property type="entry name" value="Nuclear valosin-containing protein-like"/>
    <property type="match status" value="1"/>
</dbReference>
<dbReference type="InterPro" id="IPR050168">
    <property type="entry name" value="AAA_ATPase_domain"/>
</dbReference>
<dbReference type="SUPFAM" id="SSF52540">
    <property type="entry name" value="P-loop containing nucleoside triphosphate hydrolases"/>
    <property type="match status" value="2"/>
</dbReference>
<reference evidence="15 16" key="1">
    <citation type="submission" date="2013-11" db="EMBL/GenBank/DDBJ databases">
        <title>Genome sequencing of Stegodyphus mimosarum.</title>
        <authorList>
            <person name="Bechsgaard J."/>
        </authorList>
    </citation>
    <scope>NUCLEOTIDE SEQUENCE [LARGE SCALE GENOMIC DNA]</scope>
</reference>
<evidence type="ECO:0000256" key="6">
    <source>
        <dbReference type="ARBA" id="ARBA00022801"/>
    </source>
</evidence>
<comment type="catalytic activity">
    <reaction evidence="12">
        <text>ATP + H2O = ADP + phosphate + H(+)</text>
        <dbReference type="Rhea" id="RHEA:13065"/>
        <dbReference type="ChEBI" id="CHEBI:15377"/>
        <dbReference type="ChEBI" id="CHEBI:15378"/>
        <dbReference type="ChEBI" id="CHEBI:30616"/>
        <dbReference type="ChEBI" id="CHEBI:43474"/>
        <dbReference type="ChEBI" id="CHEBI:456216"/>
    </reaction>
    <physiologicalReaction direction="left-to-right" evidence="12">
        <dbReference type="Rhea" id="RHEA:13066"/>
    </physiologicalReaction>
</comment>
<evidence type="ECO:0000256" key="4">
    <source>
        <dbReference type="ARBA" id="ARBA00022593"/>
    </source>
</evidence>
<dbReference type="Pfam" id="PF09262">
    <property type="entry name" value="PEX-1N"/>
    <property type="match status" value="1"/>
</dbReference>
<evidence type="ECO:0000259" key="14">
    <source>
        <dbReference type="SMART" id="SM00382"/>
    </source>
</evidence>
<dbReference type="PANTHER" id="PTHR23077:SF12">
    <property type="entry name" value="PEROXISOMAL ATPASE PEX1"/>
    <property type="match status" value="1"/>
</dbReference>
<evidence type="ECO:0000313" key="15">
    <source>
        <dbReference type="EMBL" id="KFM80114.1"/>
    </source>
</evidence>
<keyword evidence="16" id="KW-1185">Reference proteome</keyword>
<dbReference type="InterPro" id="IPR041569">
    <property type="entry name" value="AAA_lid_3"/>
</dbReference>
<keyword evidence="5" id="KW-0547">Nucleotide-binding</keyword>
<dbReference type="InterPro" id="IPR003593">
    <property type="entry name" value="AAA+_ATPase"/>
</dbReference>
<dbReference type="Gene3D" id="1.10.8.60">
    <property type="match status" value="2"/>
</dbReference>
<proteinExistence type="inferred from homology"/>
<evidence type="ECO:0000256" key="10">
    <source>
        <dbReference type="ARBA" id="ARBA00032509"/>
    </source>
</evidence>
<dbReference type="PROSITE" id="PS00674">
    <property type="entry name" value="AAA"/>
    <property type="match status" value="1"/>
</dbReference>
<dbReference type="GO" id="GO:0016887">
    <property type="term" value="F:ATP hydrolysis activity"/>
    <property type="evidence" value="ECO:0007669"/>
    <property type="project" value="InterPro"/>
</dbReference>
<keyword evidence="7" id="KW-0067">ATP-binding</keyword>
<dbReference type="GO" id="GO:0005524">
    <property type="term" value="F:ATP binding"/>
    <property type="evidence" value="ECO:0007669"/>
    <property type="project" value="UniProtKB-KW"/>
</dbReference>
<evidence type="ECO:0000256" key="5">
    <source>
        <dbReference type="ARBA" id="ARBA00022741"/>
    </source>
</evidence>
<dbReference type="EMBL" id="KK121272">
    <property type="protein sequence ID" value="KFM80114.1"/>
    <property type="molecule type" value="Genomic_DNA"/>
</dbReference>
<evidence type="ECO:0000256" key="2">
    <source>
        <dbReference type="ARBA" id="ARBA00006914"/>
    </source>
</evidence>
<dbReference type="Proteomes" id="UP000054359">
    <property type="component" value="Unassembled WGS sequence"/>
</dbReference>
<keyword evidence="8" id="KW-0653">Protein transport</keyword>
<evidence type="ECO:0000256" key="12">
    <source>
        <dbReference type="ARBA" id="ARBA00048778"/>
    </source>
</evidence>
<dbReference type="InterPro" id="IPR027417">
    <property type="entry name" value="P-loop_NTPase"/>
</dbReference>
<dbReference type="GO" id="GO:0005829">
    <property type="term" value="C:cytosol"/>
    <property type="evidence" value="ECO:0007669"/>
    <property type="project" value="TreeGrafter"/>
</dbReference>
<dbReference type="Pfam" id="PF17862">
    <property type="entry name" value="AAA_lid_3"/>
    <property type="match status" value="1"/>
</dbReference>
<comment type="similarity">
    <text evidence="2">Belongs to the AAA ATPase family.</text>
</comment>
<keyword evidence="3" id="KW-0813">Transport</keyword>
<dbReference type="OrthoDB" id="8173462at2759"/>
<sequence length="1193" mass="135191">MSIIDAILQYSTEKNCFIKVPQTWLSRNEECQVFLVSSDSCKLYVSCLKSLLSSQKNHVFLNQKFAKKHHLKNNDQVWIQKVGGRIPTADKVMLEPILSDDSQILELNASHIENVLLDQIRVVFPDEEFPLWVNQVSFYVKVLDIEPKVNVAYLTEETAVHVKLHGNISEKVQRLNKKPDHLQFDFLRMKSDVELNFEITEDDKNYRLFSWFSSEDKTYKKKFGTKIHDNFVPLNFEASLRVVPFEHSQKQDLPEIMQSTIVFINASTYADISDVSEIPPCFVAVLQKLPFPLDKKKTKDTEANSAKSEKELDSASKSNADTRQSERKPLSDTSPRDKRKSTFDSVCVIVMVMQSIEEDEFGLPMSFFYTKNLILVPKKLRMALNLKVSTLTHIKAVSNTPVPLNMLVLHPATPLSYDISKEISERFRVWFENNMCQNVKESSIFVLSEGTLIRLLCSGYERDFFISFESNYELSPHISSDDSSLKQKRLNKEPAYCYINYKYMLSLCTNNRLKIGEPMCFSLSVDRPYLNKPDGLYQHIYGLSLEDLGGVTELANRALQDIEFWLKLRPVSCISYLPFTFHGCILMCGPKGVGKTTLTKALCKVLIKEPYHVFVQIINCLPLKGKRVDTISKIWDDDTSEALYYQPSVIVFENLDCIASCAASYEQEISPEGIYAANIVQTFLHLLNRIFRSDGKIVVIVTAQSTHSLHPAIMRTKGRHVFDSIIEIQPPSPEQREDILCSLIRSKPHVISTNVTHIPWPKIAQRTEGFVAQDLDMLVDRATHAAWVRMGSEILLTKLTNTESPEVALCLEDFEKALEGYVPSSLRDIPLQVQDQKGWSDVGGLKEVKKVVQQIITWPIKYKQLFKDYSLKRQTNILLYGAPGTGKTLLAGVIANKCGLNFISIKGPELLSKYIGASEQAVRDVFKRASAARPCILFFDEFDSIAPRRGHDSTGVTDRVVNQLLTQLDGVETLEGVHVIAATNRPELIDPALLRPGRLDKCLLCPLPNEEEREEILLCLSSKLPMEEVDFKSIASKTEHFSGADLQALLYTAHLKALHETESFATRRYSRGAAEREYSASSGKIIYMHTVEAGLTAPSQEEGKKIVQDVDIIKENYLGVMKQQPRRHSAMLNVHISQRHLDDAASEMKPSVSEEEMKRYETVFKNFSNSLSGDSSASIAESIRKIAKRQTLA</sequence>
<organism evidence="15 16">
    <name type="scientific">Stegodyphus mimosarum</name>
    <name type="common">African social velvet spider</name>
    <dbReference type="NCBI Taxonomy" id="407821"/>
    <lineage>
        <taxon>Eukaryota</taxon>
        <taxon>Metazoa</taxon>
        <taxon>Ecdysozoa</taxon>
        <taxon>Arthropoda</taxon>
        <taxon>Chelicerata</taxon>
        <taxon>Arachnida</taxon>
        <taxon>Araneae</taxon>
        <taxon>Araneomorphae</taxon>
        <taxon>Entelegynae</taxon>
        <taxon>Eresoidea</taxon>
        <taxon>Eresidae</taxon>
        <taxon>Stegodyphus</taxon>
    </lineage>
</organism>
<dbReference type="STRING" id="407821.A0A087URX5"/>
<dbReference type="PANTHER" id="PTHR23077">
    <property type="entry name" value="AAA-FAMILY ATPASE"/>
    <property type="match status" value="1"/>
</dbReference>
<dbReference type="Gene3D" id="3.10.330.10">
    <property type="match status" value="1"/>
</dbReference>
<feature type="non-terminal residue" evidence="15">
    <location>
        <position position="1193"/>
    </location>
</feature>
<evidence type="ECO:0000256" key="13">
    <source>
        <dbReference type="SAM" id="MobiDB-lite"/>
    </source>
</evidence>
<keyword evidence="9" id="KW-0472">Membrane</keyword>
<dbReference type="InterPro" id="IPR003960">
    <property type="entry name" value="ATPase_AAA_CS"/>
</dbReference>
<evidence type="ECO:0000256" key="7">
    <source>
        <dbReference type="ARBA" id="ARBA00022840"/>
    </source>
</evidence>